<dbReference type="OrthoDB" id="9999134at2"/>
<evidence type="ECO:0000313" key="3">
    <source>
        <dbReference type="Proteomes" id="UP000253562"/>
    </source>
</evidence>
<feature type="compositionally biased region" description="Pro residues" evidence="1">
    <location>
        <begin position="92"/>
        <end position="104"/>
    </location>
</feature>
<proteinExistence type="predicted"/>
<name>A0A368KPX4_9BACT</name>
<dbReference type="AlphaFoldDB" id="A0A368KPX4"/>
<protein>
    <submittedName>
        <fullName evidence="2">Uncharacterized protein</fullName>
    </submittedName>
</protein>
<organism evidence="2 3">
    <name type="scientific">Bremerella cremea</name>
    <dbReference type="NCBI Taxonomy" id="1031537"/>
    <lineage>
        <taxon>Bacteria</taxon>
        <taxon>Pseudomonadati</taxon>
        <taxon>Planctomycetota</taxon>
        <taxon>Planctomycetia</taxon>
        <taxon>Pirellulales</taxon>
        <taxon>Pirellulaceae</taxon>
        <taxon>Bremerella</taxon>
    </lineage>
</organism>
<evidence type="ECO:0000256" key="1">
    <source>
        <dbReference type="SAM" id="MobiDB-lite"/>
    </source>
</evidence>
<feature type="region of interest" description="Disordered" evidence="1">
    <location>
        <begin position="1"/>
        <end position="20"/>
    </location>
</feature>
<dbReference type="EMBL" id="QPEX01000037">
    <property type="protein sequence ID" value="RCS43934.1"/>
    <property type="molecule type" value="Genomic_DNA"/>
</dbReference>
<accession>A0A368KPX4</accession>
<feature type="compositionally biased region" description="Polar residues" evidence="1">
    <location>
        <begin position="64"/>
        <end position="90"/>
    </location>
</feature>
<sequence length="185" mass="19669">MPTNDQPRTALDIARQADAPRQNAALFSQTRHQALAAMLPENSEQETEPSPSAVEIARSPPVQPNTATPPGVSSSAAGQSPIGSAASSLFNPLPPAIARPPTSPSYPSDISSTLQQLVETNVRVERELKIQVEDNIDALAQRAGDYLVAQLDQREAELLERIAQQINQQPTRRAHLAGPGTTVGG</sequence>
<comment type="caution">
    <text evidence="2">The sequence shown here is derived from an EMBL/GenBank/DDBJ whole genome shotgun (WGS) entry which is preliminary data.</text>
</comment>
<reference evidence="2 3" key="1">
    <citation type="submission" date="2018-07" db="EMBL/GenBank/DDBJ databases">
        <title>Comparative genomes isolates from brazilian mangrove.</title>
        <authorList>
            <person name="De Araujo J.E."/>
            <person name="Taketani R.G."/>
            <person name="Silva M.C.P."/>
            <person name="Lourenco M.V."/>
            <person name="Oliveira V.M."/>
            <person name="Andreote F.D."/>
        </authorList>
    </citation>
    <scope>NUCLEOTIDE SEQUENCE [LARGE SCALE GENOMIC DNA]</scope>
    <source>
        <strain evidence="2 3">HEX PRIS-MGV</strain>
    </source>
</reference>
<dbReference type="RefSeq" id="WP_114370643.1">
    <property type="nucleotide sequence ID" value="NZ_QPEX01000037.1"/>
</dbReference>
<dbReference type="Proteomes" id="UP000253562">
    <property type="component" value="Unassembled WGS sequence"/>
</dbReference>
<evidence type="ECO:0000313" key="2">
    <source>
        <dbReference type="EMBL" id="RCS43934.1"/>
    </source>
</evidence>
<feature type="region of interest" description="Disordered" evidence="1">
    <location>
        <begin position="29"/>
        <end position="110"/>
    </location>
</feature>
<gene>
    <name evidence="2" type="ORF">DTL42_18280</name>
</gene>